<dbReference type="InterPro" id="IPR026015">
    <property type="entry name" value="ATP_synth_OSCP/delta_N_sf"/>
</dbReference>
<dbReference type="Pfam" id="PF00213">
    <property type="entry name" value="OSCP"/>
    <property type="match status" value="1"/>
</dbReference>
<organism evidence="7">
    <name type="scientific">bioreactor metagenome</name>
    <dbReference type="NCBI Taxonomy" id="1076179"/>
    <lineage>
        <taxon>unclassified sequences</taxon>
        <taxon>metagenomes</taxon>
        <taxon>ecological metagenomes</taxon>
    </lineage>
</organism>
<comment type="caution">
    <text evidence="7">The sequence shown here is derived from an EMBL/GenBank/DDBJ whole genome shotgun (WGS) entry which is preliminary data.</text>
</comment>
<gene>
    <name evidence="7" type="primary">atpH_36</name>
    <name evidence="7" type="ORF">SDC9_167992</name>
</gene>
<dbReference type="HAMAP" id="MF_01416">
    <property type="entry name" value="ATP_synth_delta_bact"/>
    <property type="match status" value="1"/>
</dbReference>
<dbReference type="PRINTS" id="PR00125">
    <property type="entry name" value="ATPASEDELTA"/>
</dbReference>
<dbReference type="EMBL" id="VSSQ01068418">
    <property type="protein sequence ID" value="MPN20613.1"/>
    <property type="molecule type" value="Genomic_DNA"/>
</dbReference>
<evidence type="ECO:0000256" key="5">
    <source>
        <dbReference type="ARBA" id="ARBA00023136"/>
    </source>
</evidence>
<keyword evidence="4" id="KW-0406">Ion transport</keyword>
<evidence type="ECO:0000256" key="3">
    <source>
        <dbReference type="ARBA" id="ARBA00022781"/>
    </source>
</evidence>
<keyword evidence="2" id="KW-0813">Transport</keyword>
<dbReference type="GO" id="GO:0046933">
    <property type="term" value="F:proton-transporting ATP synthase activity, rotational mechanism"/>
    <property type="evidence" value="ECO:0007669"/>
    <property type="project" value="InterPro"/>
</dbReference>
<dbReference type="NCBIfam" id="TIGR01145">
    <property type="entry name" value="ATP_synt_delta"/>
    <property type="match status" value="1"/>
</dbReference>
<keyword evidence="3" id="KW-0375">Hydrogen ion transport</keyword>
<dbReference type="PANTHER" id="PTHR11910">
    <property type="entry name" value="ATP SYNTHASE DELTA CHAIN"/>
    <property type="match status" value="1"/>
</dbReference>
<dbReference type="GO" id="GO:0016020">
    <property type="term" value="C:membrane"/>
    <property type="evidence" value="ECO:0007669"/>
    <property type="project" value="UniProtKB-SubCell"/>
</dbReference>
<evidence type="ECO:0000256" key="4">
    <source>
        <dbReference type="ARBA" id="ARBA00023065"/>
    </source>
</evidence>
<comment type="subcellular location">
    <subcellularLocation>
        <location evidence="1">Membrane</location>
    </subcellularLocation>
</comment>
<dbReference type="AlphaFoldDB" id="A0A645G9N8"/>
<dbReference type="InterPro" id="IPR000711">
    <property type="entry name" value="ATPase_OSCP/dsu"/>
</dbReference>
<evidence type="ECO:0000256" key="2">
    <source>
        <dbReference type="ARBA" id="ARBA00022448"/>
    </source>
</evidence>
<evidence type="ECO:0000256" key="1">
    <source>
        <dbReference type="ARBA" id="ARBA00004370"/>
    </source>
</evidence>
<keyword evidence="5" id="KW-0472">Membrane</keyword>
<evidence type="ECO:0000256" key="6">
    <source>
        <dbReference type="ARBA" id="ARBA00023310"/>
    </source>
</evidence>
<name>A0A645G9N8_9ZZZZ</name>
<evidence type="ECO:0000313" key="7">
    <source>
        <dbReference type="EMBL" id="MPN20613.1"/>
    </source>
</evidence>
<keyword evidence="6" id="KW-0066">ATP synthesis</keyword>
<reference evidence="7" key="1">
    <citation type="submission" date="2019-08" db="EMBL/GenBank/DDBJ databases">
        <authorList>
            <person name="Kucharzyk K."/>
            <person name="Murdoch R.W."/>
            <person name="Higgins S."/>
            <person name="Loffler F."/>
        </authorList>
    </citation>
    <scope>NUCLEOTIDE SEQUENCE</scope>
</reference>
<proteinExistence type="inferred from homology"/>
<accession>A0A645G9N8</accession>
<protein>
    <submittedName>
        <fullName evidence="7">ATP synthase subunit delta</fullName>
    </submittedName>
</protein>
<dbReference type="SUPFAM" id="SSF47928">
    <property type="entry name" value="N-terminal domain of the delta subunit of the F1F0-ATP synthase"/>
    <property type="match status" value="1"/>
</dbReference>
<dbReference type="Gene3D" id="1.10.520.20">
    <property type="entry name" value="N-terminal domain of the delta subunit of the F1F0-ATP synthase"/>
    <property type="match status" value="1"/>
</dbReference>
<sequence length="179" mass="20160">MNVITSRYTSALIELAAENDSLDVFRAQFKMIKETFTANPDLLVFLKHYLISKADKKAALAKIFYPDIDEMIMNFMYIIIDHDRCSMIELIIADFLAKSNALSGISSGIVYSVRELDKQQLTELETALGLRFGGRIELENRIDKDLLSGVKVVVGDQVIDGSIRNKLSQLKENLLRRGG</sequence>